<dbReference type="SUPFAM" id="SSF47384">
    <property type="entry name" value="Homodimeric domain of signal transducing histidine kinase"/>
    <property type="match status" value="1"/>
</dbReference>
<dbReference type="PANTHER" id="PTHR43065">
    <property type="entry name" value="SENSOR HISTIDINE KINASE"/>
    <property type="match status" value="1"/>
</dbReference>
<keyword evidence="7" id="KW-0067">ATP-binding</keyword>
<dbReference type="InterPro" id="IPR036097">
    <property type="entry name" value="HisK_dim/P_sf"/>
</dbReference>
<dbReference type="InterPro" id="IPR005467">
    <property type="entry name" value="His_kinase_dom"/>
</dbReference>
<dbReference type="InterPro" id="IPR036890">
    <property type="entry name" value="HATPase_C_sf"/>
</dbReference>
<evidence type="ECO:0000313" key="10">
    <source>
        <dbReference type="EMBL" id="RHW42151.1"/>
    </source>
</evidence>
<evidence type="ECO:0000256" key="3">
    <source>
        <dbReference type="ARBA" id="ARBA00022553"/>
    </source>
</evidence>
<evidence type="ECO:0000256" key="7">
    <source>
        <dbReference type="ARBA" id="ARBA00022840"/>
    </source>
</evidence>
<dbReference type="PRINTS" id="PR00344">
    <property type="entry name" value="BCTRLSENSOR"/>
</dbReference>
<gene>
    <name evidence="10" type="ORF">D1B31_05810</name>
</gene>
<keyword evidence="6" id="KW-0418">Kinase</keyword>
<evidence type="ECO:0000256" key="1">
    <source>
        <dbReference type="ARBA" id="ARBA00000085"/>
    </source>
</evidence>
<dbReference type="AlphaFoldDB" id="A0A417YX64"/>
<dbReference type="InterPro" id="IPR003594">
    <property type="entry name" value="HATPase_dom"/>
</dbReference>
<evidence type="ECO:0000259" key="9">
    <source>
        <dbReference type="PROSITE" id="PS50109"/>
    </source>
</evidence>
<name>A0A417YX64_9BACI</name>
<dbReference type="CDD" id="cd00082">
    <property type="entry name" value="HisKA"/>
    <property type="match status" value="1"/>
</dbReference>
<keyword evidence="4" id="KW-0808">Transferase</keyword>
<feature type="domain" description="Histidine kinase" evidence="9">
    <location>
        <begin position="150"/>
        <end position="361"/>
    </location>
</feature>
<evidence type="ECO:0000256" key="4">
    <source>
        <dbReference type="ARBA" id="ARBA00022679"/>
    </source>
</evidence>
<dbReference type="PROSITE" id="PS50109">
    <property type="entry name" value="HIS_KIN"/>
    <property type="match status" value="1"/>
</dbReference>
<comment type="catalytic activity">
    <reaction evidence="1">
        <text>ATP + protein L-histidine = ADP + protein N-phospho-L-histidine.</text>
        <dbReference type="EC" id="2.7.13.3"/>
    </reaction>
</comment>
<dbReference type="EC" id="2.7.13.3" evidence="2"/>
<reference evidence="10 11" key="1">
    <citation type="journal article" date="2017" name="Int. J. Syst. Evol. Microbiol.">
        <title>Bacillus notoginsengisoli sp. nov., a novel bacterium isolated from the rhizosphere of Panax notoginseng.</title>
        <authorList>
            <person name="Zhang M.Y."/>
            <person name="Cheng J."/>
            <person name="Cai Y."/>
            <person name="Zhang T.Y."/>
            <person name="Wu Y.Y."/>
            <person name="Manikprabhu D."/>
            <person name="Li W.J."/>
            <person name="Zhang Y.X."/>
        </authorList>
    </citation>
    <scope>NUCLEOTIDE SEQUENCE [LARGE SCALE GENOMIC DNA]</scope>
    <source>
        <strain evidence="10 11">JCM 30743</strain>
    </source>
</reference>
<dbReference type="EMBL" id="QWEG01000003">
    <property type="protein sequence ID" value="RHW42151.1"/>
    <property type="molecule type" value="Genomic_DNA"/>
</dbReference>
<evidence type="ECO:0000313" key="11">
    <source>
        <dbReference type="Proteomes" id="UP000284416"/>
    </source>
</evidence>
<organism evidence="10 11">
    <name type="scientific">Neobacillus notoginsengisoli</name>
    <dbReference type="NCBI Taxonomy" id="1578198"/>
    <lineage>
        <taxon>Bacteria</taxon>
        <taxon>Bacillati</taxon>
        <taxon>Bacillota</taxon>
        <taxon>Bacilli</taxon>
        <taxon>Bacillales</taxon>
        <taxon>Bacillaceae</taxon>
        <taxon>Neobacillus</taxon>
    </lineage>
</organism>
<protein>
    <recommendedName>
        <fullName evidence="2">histidine kinase</fullName>
        <ecNumber evidence="2">2.7.13.3</ecNumber>
    </recommendedName>
</protein>
<sequence length="362" mass="40682">MELAFKNLPFPCFILNKHFEIESASLCAKEIFSETSTFLHLIAEEYRLKTSQFLSASRMSGSIEVAMKEEEASHYYQFYKSKDSYGNLVVYCFPISNRAAELKMAMDRLEKRVLAFNIEFASQKADMEKQAEELKAGKVYSEDLGKLAAGIAHEIRNPLTTVKGFIQLLKPELKEMGKEQYANVAIEEINRANMIIGEFLNATKPSARVKNETSVNGLVREVIMLYESESILRNIKLVSRYDENDNVYLLDSGRMKQVLVNLIKNAMEAIESSENKDRREIRINTNTAADGFSISIEDSGCGMDLETLSQLFSPFYSTKQNGNGIGLNVCKKIIEDHNGTIKVKSNVGKGSVFCISVTNSNT</sequence>
<evidence type="ECO:0000256" key="8">
    <source>
        <dbReference type="ARBA" id="ARBA00023012"/>
    </source>
</evidence>
<dbReference type="SUPFAM" id="SSF55874">
    <property type="entry name" value="ATPase domain of HSP90 chaperone/DNA topoisomerase II/histidine kinase"/>
    <property type="match status" value="1"/>
</dbReference>
<evidence type="ECO:0000256" key="5">
    <source>
        <dbReference type="ARBA" id="ARBA00022741"/>
    </source>
</evidence>
<dbReference type="SMART" id="SM00388">
    <property type="entry name" value="HisKA"/>
    <property type="match status" value="1"/>
</dbReference>
<keyword evidence="8" id="KW-0902">Two-component regulatory system</keyword>
<evidence type="ECO:0000256" key="6">
    <source>
        <dbReference type="ARBA" id="ARBA00022777"/>
    </source>
</evidence>
<dbReference type="Gene3D" id="1.10.287.130">
    <property type="match status" value="1"/>
</dbReference>
<dbReference type="SMART" id="SM00387">
    <property type="entry name" value="HATPase_c"/>
    <property type="match status" value="1"/>
</dbReference>
<dbReference type="Pfam" id="PF00512">
    <property type="entry name" value="HisKA"/>
    <property type="match status" value="1"/>
</dbReference>
<keyword evidence="11" id="KW-1185">Reference proteome</keyword>
<keyword evidence="5" id="KW-0547">Nucleotide-binding</keyword>
<keyword evidence="3" id="KW-0597">Phosphoprotein</keyword>
<dbReference type="Gene3D" id="3.30.565.10">
    <property type="entry name" value="Histidine kinase-like ATPase, C-terminal domain"/>
    <property type="match status" value="1"/>
</dbReference>
<evidence type="ECO:0000256" key="2">
    <source>
        <dbReference type="ARBA" id="ARBA00012438"/>
    </source>
</evidence>
<dbReference type="InterPro" id="IPR004358">
    <property type="entry name" value="Sig_transdc_His_kin-like_C"/>
</dbReference>
<accession>A0A417YX64</accession>
<dbReference type="InterPro" id="IPR003661">
    <property type="entry name" value="HisK_dim/P_dom"/>
</dbReference>
<comment type="caution">
    <text evidence="10">The sequence shown here is derived from an EMBL/GenBank/DDBJ whole genome shotgun (WGS) entry which is preliminary data.</text>
</comment>
<proteinExistence type="predicted"/>
<dbReference type="Proteomes" id="UP000284416">
    <property type="component" value="Unassembled WGS sequence"/>
</dbReference>
<dbReference type="PANTHER" id="PTHR43065:SF10">
    <property type="entry name" value="PEROXIDE STRESS-ACTIVATED HISTIDINE KINASE MAK3"/>
    <property type="match status" value="1"/>
</dbReference>
<dbReference type="GO" id="GO:0000155">
    <property type="term" value="F:phosphorelay sensor kinase activity"/>
    <property type="evidence" value="ECO:0007669"/>
    <property type="project" value="InterPro"/>
</dbReference>
<dbReference type="Pfam" id="PF02518">
    <property type="entry name" value="HATPase_c"/>
    <property type="match status" value="1"/>
</dbReference>
<dbReference type="GO" id="GO:0005524">
    <property type="term" value="F:ATP binding"/>
    <property type="evidence" value="ECO:0007669"/>
    <property type="project" value="UniProtKB-KW"/>
</dbReference>